<accession>A0A0M0JRV3</accession>
<evidence type="ECO:0000313" key="3">
    <source>
        <dbReference type="Proteomes" id="UP000037460"/>
    </source>
</evidence>
<proteinExistence type="predicted"/>
<feature type="compositionally biased region" description="Basic and acidic residues" evidence="1">
    <location>
        <begin position="71"/>
        <end position="89"/>
    </location>
</feature>
<feature type="compositionally biased region" description="Acidic residues" evidence="1">
    <location>
        <begin position="234"/>
        <end position="252"/>
    </location>
</feature>
<organism evidence="2 3">
    <name type="scientific">Chrysochromulina tobinii</name>
    <dbReference type="NCBI Taxonomy" id="1460289"/>
    <lineage>
        <taxon>Eukaryota</taxon>
        <taxon>Haptista</taxon>
        <taxon>Haptophyta</taxon>
        <taxon>Prymnesiophyceae</taxon>
        <taxon>Prymnesiales</taxon>
        <taxon>Chrysochromulinaceae</taxon>
        <taxon>Chrysochromulina</taxon>
    </lineage>
</organism>
<feature type="compositionally biased region" description="Pro residues" evidence="1">
    <location>
        <begin position="206"/>
        <end position="216"/>
    </location>
</feature>
<feature type="compositionally biased region" description="Acidic residues" evidence="1">
    <location>
        <begin position="266"/>
        <end position="279"/>
    </location>
</feature>
<feature type="compositionally biased region" description="Basic and acidic residues" evidence="1">
    <location>
        <begin position="51"/>
        <end position="61"/>
    </location>
</feature>
<protein>
    <submittedName>
        <fullName evidence="2">Uncharacterized protein</fullName>
    </submittedName>
</protein>
<dbReference type="AlphaFoldDB" id="A0A0M0JRV3"/>
<keyword evidence="3" id="KW-1185">Reference proteome</keyword>
<sequence>MIRPQLKDLYQGGHDISMGGKDAKKLQPPMNASPGELRLWRKLNGVLDDEEMKKDDLEHGKARSRQMKYPGTKERQAAAEKAKEMHEKVTVVSNSRDLYGENKRQPKMDESQMSEESSKPSEAGARRASMPPPRAPAPKKAPPKRASSNGGGSGTSSNQASPQSSPRAERPPTPKRKPSPAKPRAEDAAAKPKARKPSPRSSSPRAMPPRAPPPRAPSAAKRPPSLASTKNEEAYEEEEPYDENEDAYDDEGSSAPKGGSGRSVQEEYEEGYEEEEPYEEEPKSKTPTPERPTGQADKSRGKRARAGGSDGNGREALSQIEELLPQLSLEHKKELQERIAELIEMHELRSMINQR</sequence>
<reference evidence="3" key="1">
    <citation type="journal article" date="2015" name="PLoS Genet.">
        <title>Genome Sequence and Transcriptome Analyses of Chrysochromulina tobin: Metabolic Tools for Enhanced Algal Fitness in the Prominent Order Prymnesiales (Haptophyceae).</title>
        <authorList>
            <person name="Hovde B.T."/>
            <person name="Deodato C.R."/>
            <person name="Hunsperger H.M."/>
            <person name="Ryken S.A."/>
            <person name="Yost W."/>
            <person name="Jha R.K."/>
            <person name="Patterson J."/>
            <person name="Monnat R.J. Jr."/>
            <person name="Barlow S.B."/>
            <person name="Starkenburg S.R."/>
            <person name="Cattolico R.A."/>
        </authorList>
    </citation>
    <scope>NUCLEOTIDE SEQUENCE</scope>
    <source>
        <strain evidence="3">CCMP291</strain>
    </source>
</reference>
<feature type="region of interest" description="Disordered" evidence="1">
    <location>
        <begin position="1"/>
        <end position="35"/>
    </location>
</feature>
<gene>
    <name evidence="2" type="ORF">Ctob_003923</name>
</gene>
<dbReference type="EMBL" id="JWZX01002446">
    <property type="protein sequence ID" value="KOO29230.1"/>
    <property type="molecule type" value="Genomic_DNA"/>
</dbReference>
<dbReference type="Proteomes" id="UP000037460">
    <property type="component" value="Unassembled WGS sequence"/>
</dbReference>
<feature type="compositionally biased region" description="Basic and acidic residues" evidence="1">
    <location>
        <begin position="98"/>
        <end position="110"/>
    </location>
</feature>
<feature type="compositionally biased region" description="Pro residues" evidence="1">
    <location>
        <begin position="130"/>
        <end position="140"/>
    </location>
</feature>
<evidence type="ECO:0000256" key="1">
    <source>
        <dbReference type="SAM" id="MobiDB-lite"/>
    </source>
</evidence>
<feature type="compositionally biased region" description="Low complexity" evidence="1">
    <location>
        <begin position="217"/>
        <end position="228"/>
    </location>
</feature>
<feature type="region of interest" description="Disordered" evidence="1">
    <location>
        <begin position="50"/>
        <end position="318"/>
    </location>
</feature>
<comment type="caution">
    <text evidence="2">The sequence shown here is derived from an EMBL/GenBank/DDBJ whole genome shotgun (WGS) entry which is preliminary data.</text>
</comment>
<name>A0A0M0JRV3_9EUKA</name>
<evidence type="ECO:0000313" key="2">
    <source>
        <dbReference type="EMBL" id="KOO29230.1"/>
    </source>
</evidence>